<dbReference type="PANTHER" id="PTHR43689:SF8">
    <property type="entry name" value="ALPHA_BETA-HYDROLASES SUPERFAMILY PROTEIN"/>
    <property type="match status" value="1"/>
</dbReference>
<dbReference type="PANTHER" id="PTHR43689">
    <property type="entry name" value="HYDROLASE"/>
    <property type="match status" value="1"/>
</dbReference>
<reference evidence="2 3" key="1">
    <citation type="submission" date="2019-03" db="EMBL/GenBank/DDBJ databases">
        <title>Genomic Encyclopedia of Archaeal and Bacterial Type Strains, Phase II (KMG-II): from individual species to whole genera.</title>
        <authorList>
            <person name="Goeker M."/>
        </authorList>
    </citation>
    <scope>NUCLEOTIDE SEQUENCE [LARGE SCALE GENOMIC DNA]</scope>
    <source>
        <strain evidence="2 3">DSM 28323</strain>
    </source>
</reference>
<dbReference type="GO" id="GO:0016787">
    <property type="term" value="F:hydrolase activity"/>
    <property type="evidence" value="ECO:0007669"/>
    <property type="project" value="UniProtKB-KW"/>
</dbReference>
<dbReference type="AlphaFoldDB" id="A0A4R6IZI5"/>
<dbReference type="InterPro" id="IPR022742">
    <property type="entry name" value="Hydrolase_4"/>
</dbReference>
<accession>A0A4R6IZI5</accession>
<dbReference type="Proteomes" id="UP000295741">
    <property type="component" value="Unassembled WGS sequence"/>
</dbReference>
<dbReference type="RefSeq" id="WP_133472844.1">
    <property type="nucleotide sequence ID" value="NZ_SNWP01000010.1"/>
</dbReference>
<dbReference type="SUPFAM" id="SSF53474">
    <property type="entry name" value="alpha/beta-Hydrolases"/>
    <property type="match status" value="1"/>
</dbReference>
<dbReference type="Pfam" id="PF12146">
    <property type="entry name" value="Hydrolase_4"/>
    <property type="match status" value="1"/>
</dbReference>
<evidence type="ECO:0000313" key="3">
    <source>
        <dbReference type="Proteomes" id="UP000295741"/>
    </source>
</evidence>
<keyword evidence="3" id="KW-1185">Reference proteome</keyword>
<sequence length="291" mass="33109">MKMKLAQRVVIGYYKTKLRTIAMVSPRKAAEQAFQIFCTPYSKGVKQKEPMVFHKAIRLELVFEGMVTKGYQWKPERTNGQKLLIVHGFSSYSYKFEKYVLPLLKEGFEVMAFDAPAHGLSEGKMINALIYKRFLQQLEAKYGPINGFIAHSLGGLAVALLAEDLPPQVPRKIVLIAPATETRSAIAGFYTMFRIKETVQTAFEQLIEEMTGKSVDYFSVKRVVESTHLPILWIHDTGDRICPYKDTLSVQSLQLPHVRFLVTEGLGHNKIYRDKQVLSAVFDFFKAPSCF</sequence>
<keyword evidence="2" id="KW-0378">Hydrolase</keyword>
<dbReference type="EMBL" id="SNWP01000010">
    <property type="protein sequence ID" value="TDO28290.1"/>
    <property type="molecule type" value="Genomic_DNA"/>
</dbReference>
<comment type="caution">
    <text evidence="2">The sequence shown here is derived from an EMBL/GenBank/DDBJ whole genome shotgun (WGS) entry which is preliminary data.</text>
</comment>
<feature type="domain" description="Serine aminopeptidase S33" evidence="1">
    <location>
        <begin position="82"/>
        <end position="200"/>
    </location>
</feature>
<name>A0A4R6IZI5_9BACT</name>
<gene>
    <name evidence="2" type="ORF">BC659_0353</name>
</gene>
<evidence type="ECO:0000259" key="1">
    <source>
        <dbReference type="Pfam" id="PF12146"/>
    </source>
</evidence>
<organism evidence="2 3">
    <name type="scientific">Sediminibacterium goheungense</name>
    <dbReference type="NCBI Taxonomy" id="1086393"/>
    <lineage>
        <taxon>Bacteria</taxon>
        <taxon>Pseudomonadati</taxon>
        <taxon>Bacteroidota</taxon>
        <taxon>Chitinophagia</taxon>
        <taxon>Chitinophagales</taxon>
        <taxon>Chitinophagaceae</taxon>
        <taxon>Sediminibacterium</taxon>
    </lineage>
</organism>
<dbReference type="InterPro" id="IPR029058">
    <property type="entry name" value="AB_hydrolase_fold"/>
</dbReference>
<protein>
    <submittedName>
        <fullName evidence="2">Alpha-beta hydrolase superfamily lysophospholipase</fullName>
    </submittedName>
</protein>
<proteinExistence type="predicted"/>
<evidence type="ECO:0000313" key="2">
    <source>
        <dbReference type="EMBL" id="TDO28290.1"/>
    </source>
</evidence>
<dbReference type="OrthoDB" id="9785847at2"/>
<dbReference type="Gene3D" id="3.40.50.1820">
    <property type="entry name" value="alpha/beta hydrolase"/>
    <property type="match status" value="1"/>
</dbReference>